<comment type="function">
    <text evidence="9">Lipid droplet-associated protein that maintains the balance between lipogenesis and lipolysis and also regulates fatty acid oxidation in oxidative tissues. Recruits mitochondria to the surface of lipid droplets and is involved in lipid droplet homeostasis by regulating both the storage of fatty acids in the form of triglycerides and the release of fatty acids for mitochondrial fatty acid oxidation. In lipid droplet triacylglycerol hydrolysis, plays a role as a scaffolding protein for three major key lipolytic players: ABHD5, PNPLA2 and LIPE. Reduces the triacylglycerol hydrolase activity of PNPLA2 by recruiting and sequestering PNPLA2 to lipid droplets. Phosphorylation by PKA enables lipolysis probably by promoting release of ABHD5 from the perilipin scaffold and by facilitating interaction of ABHD5 with PNPLA2. Also increases lipolysis through interaction with LIPE and upon PKA-mediated phosphorylation of LIPE.</text>
</comment>
<dbReference type="GO" id="GO:0019915">
    <property type="term" value="P:lipid storage"/>
    <property type="evidence" value="ECO:0007669"/>
    <property type="project" value="TreeGrafter"/>
</dbReference>
<feature type="non-terminal residue" evidence="14">
    <location>
        <position position="1"/>
    </location>
</feature>
<organism evidence="14 15">
    <name type="scientific">Balaenoptera physalus</name>
    <name type="common">Fin whale</name>
    <name type="synonym">Balaena physalus</name>
    <dbReference type="NCBI Taxonomy" id="9770"/>
    <lineage>
        <taxon>Eukaryota</taxon>
        <taxon>Metazoa</taxon>
        <taxon>Chordata</taxon>
        <taxon>Craniata</taxon>
        <taxon>Vertebrata</taxon>
        <taxon>Euteleostomi</taxon>
        <taxon>Mammalia</taxon>
        <taxon>Eutheria</taxon>
        <taxon>Laurasiatheria</taxon>
        <taxon>Artiodactyla</taxon>
        <taxon>Whippomorpha</taxon>
        <taxon>Cetacea</taxon>
        <taxon>Mysticeti</taxon>
        <taxon>Balaenopteridae</taxon>
        <taxon>Balaenoptera</taxon>
    </lineage>
</organism>
<dbReference type="PANTHER" id="PTHR14024">
    <property type="entry name" value="PERILIPIN"/>
    <property type="match status" value="1"/>
</dbReference>
<dbReference type="GO" id="GO:0005829">
    <property type="term" value="C:cytosol"/>
    <property type="evidence" value="ECO:0007669"/>
    <property type="project" value="TreeGrafter"/>
</dbReference>
<evidence type="ECO:0000256" key="5">
    <source>
        <dbReference type="ARBA" id="ARBA00022490"/>
    </source>
</evidence>
<protein>
    <recommendedName>
        <fullName evidence="11">Perilipin-5</fullName>
    </recommendedName>
    <alternativeName>
        <fullName evidence="12">Lipid storage droplet protein 5</fullName>
    </alternativeName>
</protein>
<dbReference type="InterPro" id="IPR004279">
    <property type="entry name" value="Perilipin"/>
</dbReference>
<keyword evidence="7" id="KW-0551">Lipid droplet</keyword>
<evidence type="ECO:0000313" key="14">
    <source>
        <dbReference type="EMBL" id="KAB0396894.1"/>
    </source>
</evidence>
<evidence type="ECO:0000256" key="6">
    <source>
        <dbReference type="ARBA" id="ARBA00022553"/>
    </source>
</evidence>
<evidence type="ECO:0000256" key="8">
    <source>
        <dbReference type="ARBA" id="ARBA00023128"/>
    </source>
</evidence>
<evidence type="ECO:0000256" key="4">
    <source>
        <dbReference type="ARBA" id="ARBA00006311"/>
    </source>
</evidence>
<dbReference type="AlphaFoldDB" id="A0A643C9V2"/>
<keyword evidence="5" id="KW-0963">Cytoplasm</keyword>
<comment type="subunit">
    <text evidence="10">Homooligomer. Interacts with PNPLA2; prevents interaction of PNPLA2 with ABHD5. Interacts with ABHD5; targets ABHD5 to lipid droplets and promotes interaction of ABHD5 with PNPLA2. Interacts with LIPE.</text>
</comment>
<proteinExistence type="inferred from homology"/>
<evidence type="ECO:0000256" key="10">
    <source>
        <dbReference type="ARBA" id="ARBA00038796"/>
    </source>
</evidence>
<keyword evidence="6" id="KW-0597">Phosphoprotein</keyword>
<comment type="caution">
    <text evidence="14">The sequence shown here is derived from an EMBL/GenBank/DDBJ whole genome shotgun (WGS) entry which is preliminary data.</text>
</comment>
<dbReference type="Gene3D" id="3.30.720.170">
    <property type="entry name" value="Perilipin, alpha-beta domain"/>
    <property type="match status" value="1"/>
</dbReference>
<dbReference type="GO" id="GO:0010890">
    <property type="term" value="P:positive regulation of triglyceride storage"/>
    <property type="evidence" value="ECO:0007669"/>
    <property type="project" value="TreeGrafter"/>
</dbReference>
<keyword evidence="8" id="KW-0496">Mitochondrion</keyword>
<dbReference type="EMBL" id="SGJD01002062">
    <property type="protein sequence ID" value="KAB0396894.1"/>
    <property type="molecule type" value="Genomic_DNA"/>
</dbReference>
<evidence type="ECO:0000256" key="12">
    <source>
        <dbReference type="ARBA" id="ARBA00041242"/>
    </source>
</evidence>
<evidence type="ECO:0000256" key="1">
    <source>
        <dbReference type="ARBA" id="ARBA00004173"/>
    </source>
</evidence>
<dbReference type="Proteomes" id="UP000437017">
    <property type="component" value="Unassembled WGS sequence"/>
</dbReference>
<dbReference type="Pfam" id="PF03036">
    <property type="entry name" value="Perilipin"/>
    <property type="match status" value="1"/>
</dbReference>
<dbReference type="SUPFAM" id="SSF109775">
    <property type="entry name" value="Mannose-6-phosphate receptor binding protein 1 (Tip47), C-terminal domain"/>
    <property type="match status" value="1"/>
</dbReference>
<name>A0A643C9V2_BALPH</name>
<dbReference type="GO" id="GO:0005739">
    <property type="term" value="C:mitochondrion"/>
    <property type="evidence" value="ECO:0007669"/>
    <property type="project" value="UniProtKB-SubCell"/>
</dbReference>
<accession>A0A643C9V2</accession>
<gene>
    <name evidence="14" type="ORF">E2I00_009809</name>
</gene>
<keyword evidence="15" id="KW-1185">Reference proteome</keyword>
<dbReference type="Gene3D" id="1.20.120.340">
    <property type="entry name" value="Flagellar protein FliS"/>
    <property type="match status" value="1"/>
</dbReference>
<evidence type="ECO:0000256" key="13">
    <source>
        <dbReference type="SAM" id="MobiDB-lite"/>
    </source>
</evidence>
<reference evidence="14 15" key="1">
    <citation type="journal article" date="2019" name="PLoS ONE">
        <title>Genomic analyses reveal an absence of contemporary introgressive admixture between fin whales and blue whales, despite known hybrids.</title>
        <authorList>
            <person name="Westbury M.V."/>
            <person name="Petersen B."/>
            <person name="Lorenzen E.D."/>
        </authorList>
    </citation>
    <scope>NUCLEOTIDE SEQUENCE [LARGE SCALE GENOMIC DNA]</scope>
    <source>
        <strain evidence="14">FinWhale-01</strain>
    </source>
</reference>
<dbReference type="PANTHER" id="PTHR14024:SF9">
    <property type="entry name" value="PERILIPIN-5"/>
    <property type="match status" value="1"/>
</dbReference>
<evidence type="ECO:0000256" key="11">
    <source>
        <dbReference type="ARBA" id="ARBA00039212"/>
    </source>
</evidence>
<evidence type="ECO:0000256" key="2">
    <source>
        <dbReference type="ARBA" id="ARBA00004496"/>
    </source>
</evidence>
<evidence type="ECO:0000256" key="3">
    <source>
        <dbReference type="ARBA" id="ARBA00004502"/>
    </source>
</evidence>
<evidence type="ECO:0000256" key="7">
    <source>
        <dbReference type="ARBA" id="ARBA00022677"/>
    </source>
</evidence>
<dbReference type="GO" id="GO:0005811">
    <property type="term" value="C:lipid droplet"/>
    <property type="evidence" value="ECO:0007669"/>
    <property type="project" value="UniProtKB-SubCell"/>
</dbReference>
<sequence length="234" mass="25699">HPLSLCPCVPLSLDISPILARCLSVSSGHSERSRLQEPGQAGGEAALSPATFRDGTQHHQIQLELGPFRQVVNSAKDAVASGVTGVVGLARQGRRWSVELKRSMSHAVDVVLGKSEELVDHFLPMTEEELAALAAEVEGPEVGSVEEQRRHQGYFVRLGSLSARLRHLAYEHSLGKLRRRKHHAQDTLAQLQETLELIDHMQCGVTPITPACPGKEEPKSPSRRKHTLMPELDF</sequence>
<comment type="subcellular location">
    <subcellularLocation>
        <location evidence="2">Cytoplasm</location>
    </subcellularLocation>
    <subcellularLocation>
        <location evidence="3">Lipid droplet</location>
    </subcellularLocation>
    <subcellularLocation>
        <location evidence="1">Mitochondrion</location>
    </subcellularLocation>
</comment>
<comment type="similarity">
    <text evidence="4">Belongs to the perilipin family.</text>
</comment>
<dbReference type="OrthoDB" id="376826at2759"/>
<evidence type="ECO:0000313" key="15">
    <source>
        <dbReference type="Proteomes" id="UP000437017"/>
    </source>
</evidence>
<evidence type="ECO:0000256" key="9">
    <source>
        <dbReference type="ARBA" id="ARBA00037149"/>
    </source>
</evidence>
<feature type="region of interest" description="Disordered" evidence="13">
    <location>
        <begin position="210"/>
        <end position="234"/>
    </location>
</feature>